<dbReference type="Pfam" id="PF01019">
    <property type="entry name" value="G_glu_transpept"/>
    <property type="match status" value="1"/>
</dbReference>
<dbReference type="SUPFAM" id="SSF56235">
    <property type="entry name" value="N-terminal nucleophile aminohydrolases (Ntn hydrolases)"/>
    <property type="match status" value="1"/>
</dbReference>
<dbReference type="NCBIfam" id="TIGR00066">
    <property type="entry name" value="g_glut_trans"/>
    <property type="match status" value="1"/>
</dbReference>
<proteinExistence type="predicted"/>
<feature type="region of interest" description="Disordered" evidence="5">
    <location>
        <begin position="397"/>
        <end position="444"/>
    </location>
</feature>
<feature type="region of interest" description="Disordered" evidence="5">
    <location>
        <begin position="53"/>
        <end position="77"/>
    </location>
</feature>
<dbReference type="EC" id="2.3.2.2" evidence="6"/>
<dbReference type="Gene3D" id="3.60.20.40">
    <property type="match status" value="1"/>
</dbReference>
<dbReference type="RefSeq" id="WP_247994461.1">
    <property type="nucleotide sequence ID" value="NZ_CP096019.1"/>
</dbReference>
<dbReference type="PANTHER" id="PTHR43199">
    <property type="entry name" value="GLUTATHIONE HYDROLASE"/>
    <property type="match status" value="1"/>
</dbReference>
<accession>A0A8U0A3Z4</accession>
<evidence type="ECO:0000256" key="1">
    <source>
        <dbReference type="ARBA" id="ARBA00022679"/>
    </source>
</evidence>
<dbReference type="AlphaFoldDB" id="A0A8U0A3Z4"/>
<evidence type="ECO:0000313" key="7">
    <source>
        <dbReference type="Proteomes" id="UP000831768"/>
    </source>
</evidence>
<dbReference type="PRINTS" id="PR01210">
    <property type="entry name" value="GGTRANSPTASE"/>
</dbReference>
<keyword evidence="2" id="KW-0378">Hydrolase</keyword>
<name>A0A8U0A3Z4_9EURY</name>
<evidence type="ECO:0000256" key="3">
    <source>
        <dbReference type="ARBA" id="ARBA00023145"/>
    </source>
</evidence>
<dbReference type="GO" id="GO:0006751">
    <property type="term" value="P:glutathione catabolic process"/>
    <property type="evidence" value="ECO:0007669"/>
    <property type="project" value="InterPro"/>
</dbReference>
<dbReference type="KEGG" id="haad:MW046_04985"/>
<dbReference type="Proteomes" id="UP000831768">
    <property type="component" value="Chromosome"/>
</dbReference>
<dbReference type="EMBL" id="CP096019">
    <property type="protein sequence ID" value="UPM43802.1"/>
    <property type="molecule type" value="Genomic_DNA"/>
</dbReference>
<gene>
    <name evidence="6" type="primary">ggt</name>
    <name evidence="6" type="ORF">MW046_04985</name>
</gene>
<evidence type="ECO:0000313" key="6">
    <source>
        <dbReference type="EMBL" id="UPM43802.1"/>
    </source>
</evidence>
<feature type="region of interest" description="Disordered" evidence="5">
    <location>
        <begin position="1"/>
        <end position="28"/>
    </location>
</feature>
<keyword evidence="7" id="KW-1185">Reference proteome</keyword>
<organism evidence="6 7">
    <name type="scientific">Halocatena salina</name>
    <dbReference type="NCBI Taxonomy" id="2934340"/>
    <lineage>
        <taxon>Archaea</taxon>
        <taxon>Methanobacteriati</taxon>
        <taxon>Methanobacteriota</taxon>
        <taxon>Stenosarchaea group</taxon>
        <taxon>Halobacteria</taxon>
        <taxon>Halobacteriales</taxon>
        <taxon>Natronomonadaceae</taxon>
        <taxon>Halocatena</taxon>
    </lineage>
</organism>
<evidence type="ECO:0000256" key="4">
    <source>
        <dbReference type="ARBA" id="ARBA00023315"/>
    </source>
</evidence>
<reference evidence="6" key="1">
    <citation type="submission" date="2022-04" db="EMBL/GenBank/DDBJ databases">
        <title>Halocatena sp. nov., isolated from a salt lake.</title>
        <authorList>
            <person name="Cui H.-L."/>
        </authorList>
    </citation>
    <scope>NUCLEOTIDE SEQUENCE</scope>
    <source>
        <strain evidence="6">AD-1</strain>
    </source>
</reference>
<evidence type="ECO:0000256" key="5">
    <source>
        <dbReference type="SAM" id="MobiDB-lite"/>
    </source>
</evidence>
<dbReference type="Gene3D" id="1.10.246.130">
    <property type="match status" value="1"/>
</dbReference>
<dbReference type="GeneID" id="71927378"/>
<dbReference type="InterPro" id="IPR029055">
    <property type="entry name" value="Ntn_hydrolases_N"/>
</dbReference>
<dbReference type="InterPro" id="IPR051792">
    <property type="entry name" value="GGT_bact"/>
</dbReference>
<feature type="compositionally biased region" description="Acidic residues" evidence="5">
    <location>
        <begin position="1"/>
        <end position="10"/>
    </location>
</feature>
<dbReference type="InterPro" id="IPR043137">
    <property type="entry name" value="GGT_ssub_C"/>
</dbReference>
<dbReference type="InterPro" id="IPR000101">
    <property type="entry name" value="GGT_peptidase"/>
</dbReference>
<dbReference type="GO" id="GO:0103068">
    <property type="term" value="F:leukotriene C4 gamma-glutamyl transferase activity"/>
    <property type="evidence" value="ECO:0007669"/>
    <property type="project" value="UniProtKB-EC"/>
</dbReference>
<dbReference type="InterPro" id="IPR043138">
    <property type="entry name" value="GGT_lsub"/>
</dbReference>
<dbReference type="GO" id="GO:0036374">
    <property type="term" value="F:glutathione hydrolase activity"/>
    <property type="evidence" value="ECO:0007669"/>
    <property type="project" value="InterPro"/>
</dbReference>
<keyword evidence="1 6" id="KW-0808">Transferase</keyword>
<sequence length="622" mass="66792">MTHDDGEDVADSPSDRSAEDTNGNDASVTTYRRTFLKGSAATLGASAIPVSAARASETGANRSKRQVRTDTGSEGMVSTVHPQATKAGADVLRNGGNAIDAAVAAQFALNVVQPHGSGIGGGGFMLVYMAEEDELYSIDNRERAPLGATSEMFLDDAGEPIPFEKRITLGEAVGVPGTLRACDVATKRFGTRELSELIAPAIELASGECPVTVNEHLASVIEEERRKFNDAARSVFVPDGEPLQPGDELVQPSLADTFRQIRDEGIGPFYNGEIATATADVVQEHGGSMTIDDLARYNVTVDHPDVGEYGDLTVRTQSLPSSGGLTIAQLLGLLEEFDLRQYDRRSAETYHTLIEAFHLAYADRGEYMGDKALVDAPWQGLLDEEYIDQRRSLIDPDSAGLANADPGDPWAYQPGDPYRVSTRKHDGSESSKRLKSPLRSDLGQTTHFTTADSEGNLVSWTSTIEQFFGTGIMVPEHGFMLNNELTDFDAKPGGPNQVEPTKRPLSSTSPTILFKDGKPFMTIGSPGGKTIITTILQVILNVAEFGMSLPDAVVEPRIYADVDPAVVWEEGVPAASRRQLGRLGHDVEETSTSLGNVQAIAVRDDEYFGVADGRRDGSVIGL</sequence>
<keyword evidence="4 6" id="KW-0012">Acyltransferase</keyword>
<feature type="compositionally biased region" description="Basic and acidic residues" evidence="5">
    <location>
        <begin position="423"/>
        <end position="432"/>
    </location>
</feature>
<evidence type="ECO:0000256" key="2">
    <source>
        <dbReference type="ARBA" id="ARBA00022801"/>
    </source>
</evidence>
<dbReference type="PANTHER" id="PTHR43199:SF1">
    <property type="entry name" value="GLUTATHIONE HYDROLASE PROENZYME"/>
    <property type="match status" value="1"/>
</dbReference>
<keyword evidence="3" id="KW-0865">Zymogen</keyword>
<protein>
    <submittedName>
        <fullName evidence="6">Gamma-glutamyltransferase</fullName>
        <ecNumber evidence="6">2.3.2.2</ecNumber>
    </submittedName>
</protein>
<dbReference type="InterPro" id="IPR006311">
    <property type="entry name" value="TAT_signal"/>
</dbReference>
<dbReference type="PROSITE" id="PS51318">
    <property type="entry name" value="TAT"/>
    <property type="match status" value="1"/>
</dbReference>